<evidence type="ECO:0000256" key="2">
    <source>
        <dbReference type="ARBA" id="ARBA00022741"/>
    </source>
</evidence>
<feature type="non-terminal residue" evidence="7">
    <location>
        <position position="122"/>
    </location>
</feature>
<protein>
    <submittedName>
        <fullName evidence="7">Aminoacyl-tRNA synthetase, class Ia domain protein</fullName>
        <ecNumber evidence="7">6.1.1.-</ecNumber>
    </submittedName>
</protein>
<dbReference type="Pfam" id="PF00133">
    <property type="entry name" value="tRNA-synt_1"/>
    <property type="match status" value="1"/>
</dbReference>
<feature type="domain" description="Aminoacyl-tRNA synthetase class Ia" evidence="6">
    <location>
        <begin position="2"/>
        <end position="122"/>
    </location>
</feature>
<evidence type="ECO:0000256" key="4">
    <source>
        <dbReference type="ARBA" id="ARBA00022917"/>
    </source>
</evidence>
<keyword evidence="3" id="KW-0067">ATP-binding</keyword>
<evidence type="ECO:0000256" key="1">
    <source>
        <dbReference type="ARBA" id="ARBA00022598"/>
    </source>
</evidence>
<dbReference type="PANTHER" id="PTHR42780:SF1">
    <property type="entry name" value="ISOLEUCINE--TRNA LIGASE, CYTOPLASMIC"/>
    <property type="match status" value="1"/>
</dbReference>
<dbReference type="GO" id="GO:0006428">
    <property type="term" value="P:isoleucyl-tRNA aminoacylation"/>
    <property type="evidence" value="ECO:0007669"/>
    <property type="project" value="TreeGrafter"/>
</dbReference>
<proteinExistence type="predicted"/>
<organism evidence="7">
    <name type="scientific">mine drainage metagenome</name>
    <dbReference type="NCBI Taxonomy" id="410659"/>
    <lineage>
        <taxon>unclassified sequences</taxon>
        <taxon>metagenomes</taxon>
        <taxon>ecological metagenomes</taxon>
    </lineage>
</organism>
<evidence type="ECO:0000256" key="3">
    <source>
        <dbReference type="ARBA" id="ARBA00022840"/>
    </source>
</evidence>
<dbReference type="PANTHER" id="PTHR42780">
    <property type="entry name" value="SOLEUCYL-TRNA SYNTHETASE"/>
    <property type="match status" value="1"/>
</dbReference>
<dbReference type="EMBL" id="AUZY01004871">
    <property type="protein sequence ID" value="EQD61444.1"/>
    <property type="molecule type" value="Genomic_DNA"/>
</dbReference>
<comment type="caution">
    <text evidence="7">The sequence shown here is derived from an EMBL/GenBank/DDBJ whole genome shotgun (WGS) entry which is preliminary data.</text>
</comment>
<keyword evidence="5 7" id="KW-0030">Aminoacyl-tRNA synthetase</keyword>
<evidence type="ECO:0000256" key="5">
    <source>
        <dbReference type="ARBA" id="ARBA00023146"/>
    </source>
</evidence>
<accession>T1C7W8</accession>
<evidence type="ECO:0000313" key="7">
    <source>
        <dbReference type="EMBL" id="EQD61444.1"/>
    </source>
</evidence>
<dbReference type="AlphaFoldDB" id="T1C7W8"/>
<keyword evidence="4" id="KW-0648">Protein biosynthesis</keyword>
<name>T1C7W8_9ZZZZ</name>
<dbReference type="GO" id="GO:0004822">
    <property type="term" value="F:isoleucine-tRNA ligase activity"/>
    <property type="evidence" value="ECO:0007669"/>
    <property type="project" value="InterPro"/>
</dbReference>
<dbReference type="InterPro" id="IPR014729">
    <property type="entry name" value="Rossmann-like_a/b/a_fold"/>
</dbReference>
<keyword evidence="2" id="KW-0547">Nucleotide-binding</keyword>
<dbReference type="InterPro" id="IPR002300">
    <property type="entry name" value="aa-tRNA-synth_Ia"/>
</dbReference>
<evidence type="ECO:0000259" key="6">
    <source>
        <dbReference type="Pfam" id="PF00133"/>
    </source>
</evidence>
<sequence>MSSWFVNVSALKDRLLARNQEITWVPGHVRDGAFGKWLEGAKDWSISRNRFWGTPIPVWKSDDPAFSRVDVYGSIEELAADFGEVPADLHMPEIDNLTRPNPDDPSGKSTMRRVGDVLDCWF</sequence>
<keyword evidence="1 7" id="KW-0436">Ligase</keyword>
<reference evidence="7" key="2">
    <citation type="journal article" date="2014" name="ISME J.">
        <title>Microbial stratification in low pH oxic and suboxic macroscopic growths along an acid mine drainage.</title>
        <authorList>
            <person name="Mendez-Garcia C."/>
            <person name="Mesa V."/>
            <person name="Sprenger R.R."/>
            <person name="Richter M."/>
            <person name="Diez M.S."/>
            <person name="Solano J."/>
            <person name="Bargiela R."/>
            <person name="Golyshina O.V."/>
            <person name="Manteca A."/>
            <person name="Ramos J.L."/>
            <person name="Gallego J.R."/>
            <person name="Llorente I."/>
            <person name="Martins Dos Santos V.A."/>
            <person name="Jensen O.N."/>
            <person name="Pelaez A.I."/>
            <person name="Sanchez J."/>
            <person name="Ferrer M."/>
        </authorList>
    </citation>
    <scope>NUCLEOTIDE SEQUENCE</scope>
</reference>
<dbReference type="InterPro" id="IPR023586">
    <property type="entry name" value="Ile-tRNA-ligase_type2"/>
</dbReference>
<dbReference type="EC" id="6.1.1.-" evidence="7"/>
<dbReference type="Gene3D" id="3.40.50.620">
    <property type="entry name" value="HUPs"/>
    <property type="match status" value="1"/>
</dbReference>
<gene>
    <name evidence="7" type="ORF">B1B_07638</name>
</gene>
<reference evidence="7" key="1">
    <citation type="submission" date="2013-08" db="EMBL/GenBank/DDBJ databases">
        <authorList>
            <person name="Mendez C."/>
            <person name="Richter M."/>
            <person name="Ferrer M."/>
            <person name="Sanchez J."/>
        </authorList>
    </citation>
    <scope>NUCLEOTIDE SEQUENCE</scope>
</reference>
<dbReference type="SUPFAM" id="SSF52374">
    <property type="entry name" value="Nucleotidylyl transferase"/>
    <property type="match status" value="1"/>
</dbReference>
<dbReference type="GO" id="GO:0005524">
    <property type="term" value="F:ATP binding"/>
    <property type="evidence" value="ECO:0007669"/>
    <property type="project" value="UniProtKB-KW"/>
</dbReference>